<dbReference type="InterPro" id="IPR017441">
    <property type="entry name" value="Protein_kinase_ATP_BS"/>
</dbReference>
<dbReference type="InterPro" id="IPR008266">
    <property type="entry name" value="Tyr_kinase_AS"/>
</dbReference>
<dbReference type="Gene3D" id="1.10.510.10">
    <property type="entry name" value="Transferase(Phosphotransferase) domain 1"/>
    <property type="match status" value="1"/>
</dbReference>
<keyword evidence="8" id="KW-0418">Kinase</keyword>
<name>A0AAE2D3E6_SCHME</name>
<dbReference type="GO" id="GO:0030036">
    <property type="term" value="P:actin cytoskeleton organization"/>
    <property type="evidence" value="ECO:0007669"/>
    <property type="project" value="TreeGrafter"/>
</dbReference>
<evidence type="ECO:0000256" key="14">
    <source>
        <dbReference type="PROSITE-ProRule" id="PRU10141"/>
    </source>
</evidence>
<dbReference type="Pfam" id="PF07714">
    <property type="entry name" value="PK_Tyr_Ser-Thr"/>
    <property type="match status" value="2"/>
</dbReference>
<keyword evidence="6" id="KW-0808">Transferase</keyword>
<dbReference type="EC" id="2.7.12.1" evidence="4"/>
<dbReference type="Gene3D" id="3.30.200.20">
    <property type="entry name" value="Phosphorylase Kinase, domain 1"/>
    <property type="match status" value="1"/>
</dbReference>
<dbReference type="GO" id="GO:0004674">
    <property type="term" value="F:protein serine/threonine kinase activity"/>
    <property type="evidence" value="ECO:0007669"/>
    <property type="project" value="UniProtKB-KW"/>
</dbReference>
<keyword evidence="18" id="KW-1185">Reference proteome</keyword>
<dbReference type="InterPro" id="IPR000719">
    <property type="entry name" value="Prot_kinase_dom"/>
</dbReference>
<evidence type="ECO:0000256" key="9">
    <source>
        <dbReference type="ARBA" id="ARBA00022840"/>
    </source>
</evidence>
<feature type="domain" description="Protein kinase" evidence="16">
    <location>
        <begin position="62"/>
        <end position="380"/>
    </location>
</feature>
<feature type="region of interest" description="Disordered" evidence="15">
    <location>
        <begin position="401"/>
        <end position="421"/>
    </location>
</feature>
<dbReference type="AlphaFoldDB" id="A0AAE2D3E6"/>
<comment type="cofactor">
    <cofactor evidence="2">
        <name>Mg(2+)</name>
        <dbReference type="ChEBI" id="CHEBI:18420"/>
    </cofactor>
</comment>
<dbReference type="GO" id="GO:0005524">
    <property type="term" value="F:ATP binding"/>
    <property type="evidence" value="ECO:0007669"/>
    <property type="project" value="UniProtKB-UniRule"/>
</dbReference>
<evidence type="ECO:0000256" key="3">
    <source>
        <dbReference type="ARBA" id="ARBA00005843"/>
    </source>
</evidence>
<dbReference type="EMBL" id="JALJAT010000005">
    <property type="protein sequence ID" value="KAK4469856.1"/>
    <property type="molecule type" value="Genomic_DNA"/>
</dbReference>
<evidence type="ECO:0000313" key="17">
    <source>
        <dbReference type="EMBL" id="KAK4469856.1"/>
    </source>
</evidence>
<comment type="caution">
    <text evidence="17">The sequence shown here is derived from an EMBL/GenBank/DDBJ whole genome shotgun (WGS) entry which is preliminary data.</text>
</comment>
<comment type="catalytic activity">
    <reaction evidence="13">
        <text>L-tyrosyl-[protein] + ATP = O-phospho-L-tyrosyl-[protein] + ADP + H(+)</text>
        <dbReference type="Rhea" id="RHEA:10596"/>
        <dbReference type="Rhea" id="RHEA-COMP:10136"/>
        <dbReference type="Rhea" id="RHEA-COMP:20101"/>
        <dbReference type="ChEBI" id="CHEBI:15378"/>
        <dbReference type="ChEBI" id="CHEBI:30616"/>
        <dbReference type="ChEBI" id="CHEBI:46858"/>
        <dbReference type="ChEBI" id="CHEBI:61978"/>
        <dbReference type="ChEBI" id="CHEBI:456216"/>
        <dbReference type="EC" id="2.7.12.1"/>
    </reaction>
</comment>
<sequence>MTTKKRLISTSFRSNSKDRGCGFSRSNAQCTIQEECDRVSLTRTTSVRSTVDFPPNIDEKDLEILGEIGSGAYGRAIKVKHRQSNCLLVLKEVIEQNKAIEETIVREVSLLQNLKHPNILTIIGVVIRNRQFCLITEYIEKGSLHALCLDRIKYSFDWIKITTFGRDIASGMAYLHKHGVIHRDLTTHNCFVRQDDSVVVADFGLSKLVQSIPSCKQKAEEERIIDHATTTTTSNKFLSEGVQDISDTSNNSDTELNHTHRLRRHHAYNHPRRHTVVGSPYWMAPEMLSDRPYDNSVDVYSFGVIMCQLFLRSDADPDYLYRDVSTMCINMNELMKLGNFPMNSPPILLDMTSQCVSLDPTDRPCFDSCVGSLEQCLLYLLSGHQSQEVIVRNSIDITSMDNENSNKGSVGLHQHPSVDKH</sequence>
<evidence type="ECO:0000256" key="8">
    <source>
        <dbReference type="ARBA" id="ARBA00022777"/>
    </source>
</evidence>
<keyword evidence="10" id="KW-0464">Manganese</keyword>
<evidence type="ECO:0000313" key="18">
    <source>
        <dbReference type="Proteomes" id="UP001292079"/>
    </source>
</evidence>
<evidence type="ECO:0000256" key="12">
    <source>
        <dbReference type="ARBA" id="ARBA00049308"/>
    </source>
</evidence>
<dbReference type="InterPro" id="IPR011009">
    <property type="entry name" value="Kinase-like_dom_sf"/>
</dbReference>
<dbReference type="GO" id="GO:0046872">
    <property type="term" value="F:metal ion binding"/>
    <property type="evidence" value="ECO:0007669"/>
    <property type="project" value="UniProtKB-KW"/>
</dbReference>
<dbReference type="PROSITE" id="PS50011">
    <property type="entry name" value="PROTEIN_KINASE_DOM"/>
    <property type="match status" value="1"/>
</dbReference>
<evidence type="ECO:0000256" key="11">
    <source>
        <dbReference type="ARBA" id="ARBA00049003"/>
    </source>
</evidence>
<comment type="catalytic activity">
    <reaction evidence="11">
        <text>L-seryl-[protein] + ATP = O-phospho-L-seryl-[protein] + ADP + H(+)</text>
        <dbReference type="Rhea" id="RHEA:17989"/>
        <dbReference type="Rhea" id="RHEA-COMP:9863"/>
        <dbReference type="Rhea" id="RHEA-COMP:11604"/>
        <dbReference type="ChEBI" id="CHEBI:15378"/>
        <dbReference type="ChEBI" id="CHEBI:29999"/>
        <dbReference type="ChEBI" id="CHEBI:30616"/>
        <dbReference type="ChEBI" id="CHEBI:83421"/>
        <dbReference type="ChEBI" id="CHEBI:456216"/>
        <dbReference type="EC" id="2.7.12.1"/>
    </reaction>
</comment>
<evidence type="ECO:0000256" key="15">
    <source>
        <dbReference type="SAM" id="MobiDB-lite"/>
    </source>
</evidence>
<evidence type="ECO:0000256" key="10">
    <source>
        <dbReference type="ARBA" id="ARBA00023211"/>
    </source>
</evidence>
<evidence type="ECO:0000256" key="6">
    <source>
        <dbReference type="ARBA" id="ARBA00022679"/>
    </source>
</evidence>
<keyword evidence="7 14" id="KW-0547">Nucleotide-binding</keyword>
<dbReference type="InterPro" id="IPR001245">
    <property type="entry name" value="Ser-Thr/Tyr_kinase_cat_dom"/>
</dbReference>
<dbReference type="PANTHER" id="PTHR46485:SF5">
    <property type="entry name" value="CENTER DIVIDER, ISOFORM A"/>
    <property type="match status" value="1"/>
</dbReference>
<dbReference type="PROSITE" id="PS00107">
    <property type="entry name" value="PROTEIN_KINASE_ATP"/>
    <property type="match status" value="1"/>
</dbReference>
<evidence type="ECO:0000256" key="5">
    <source>
        <dbReference type="ARBA" id="ARBA00022527"/>
    </source>
</evidence>
<dbReference type="SUPFAM" id="SSF56112">
    <property type="entry name" value="Protein kinase-like (PK-like)"/>
    <property type="match status" value="1"/>
</dbReference>
<dbReference type="GO" id="GO:0005634">
    <property type="term" value="C:nucleus"/>
    <property type="evidence" value="ECO:0007669"/>
    <property type="project" value="TreeGrafter"/>
</dbReference>
<accession>A0AAE2D3E6</accession>
<reference evidence="17" key="1">
    <citation type="submission" date="2022-04" db="EMBL/GenBank/DDBJ databases">
        <authorList>
            <person name="Xu L."/>
            <person name="Lv Z."/>
        </authorList>
    </citation>
    <scope>NUCLEOTIDE SEQUENCE</scope>
    <source>
        <strain evidence="17">LV_2022a</strain>
    </source>
</reference>
<comment type="catalytic activity">
    <reaction evidence="12">
        <text>L-threonyl-[protein] + ATP = O-phospho-L-threonyl-[protein] + ADP + H(+)</text>
        <dbReference type="Rhea" id="RHEA:46608"/>
        <dbReference type="Rhea" id="RHEA-COMP:11060"/>
        <dbReference type="Rhea" id="RHEA-COMP:11605"/>
        <dbReference type="ChEBI" id="CHEBI:15378"/>
        <dbReference type="ChEBI" id="CHEBI:30013"/>
        <dbReference type="ChEBI" id="CHEBI:30616"/>
        <dbReference type="ChEBI" id="CHEBI:61977"/>
        <dbReference type="ChEBI" id="CHEBI:456216"/>
        <dbReference type="EC" id="2.7.12.1"/>
    </reaction>
</comment>
<evidence type="ECO:0000256" key="1">
    <source>
        <dbReference type="ARBA" id="ARBA00001936"/>
    </source>
</evidence>
<keyword evidence="5" id="KW-0723">Serine/threonine-protein kinase</keyword>
<comment type="similarity">
    <text evidence="3">Belongs to the protein kinase superfamily. TKL Ser/Thr protein kinase family.</text>
</comment>
<organism evidence="17 18">
    <name type="scientific">Schistosoma mekongi</name>
    <name type="common">Parasitic worm</name>
    <dbReference type="NCBI Taxonomy" id="38744"/>
    <lineage>
        <taxon>Eukaryota</taxon>
        <taxon>Metazoa</taxon>
        <taxon>Spiralia</taxon>
        <taxon>Lophotrochozoa</taxon>
        <taxon>Platyhelminthes</taxon>
        <taxon>Trematoda</taxon>
        <taxon>Digenea</taxon>
        <taxon>Strigeidida</taxon>
        <taxon>Schistosomatoidea</taxon>
        <taxon>Schistosomatidae</taxon>
        <taxon>Schistosoma</taxon>
    </lineage>
</organism>
<dbReference type="InterPro" id="IPR050940">
    <property type="entry name" value="Actin_reg-Ser/Thr_kinase"/>
</dbReference>
<keyword evidence="9 14" id="KW-0067">ATP-binding</keyword>
<dbReference type="GO" id="GO:0004712">
    <property type="term" value="F:protein serine/threonine/tyrosine kinase activity"/>
    <property type="evidence" value="ECO:0007669"/>
    <property type="project" value="UniProtKB-EC"/>
</dbReference>
<dbReference type="Proteomes" id="UP001292079">
    <property type="component" value="Unassembled WGS sequence"/>
</dbReference>
<reference evidence="17" key="2">
    <citation type="journal article" date="2023" name="Infect Dis Poverty">
        <title>Chromosome-scale genome of the human blood fluke Schistosoma mekongi and its implications for public health.</title>
        <authorList>
            <person name="Zhou M."/>
            <person name="Xu L."/>
            <person name="Xu D."/>
            <person name="Chen W."/>
            <person name="Khan J."/>
            <person name="Hu Y."/>
            <person name="Huang H."/>
            <person name="Wei H."/>
            <person name="Zhang Y."/>
            <person name="Chusongsang P."/>
            <person name="Tanasarnprasert K."/>
            <person name="Hu X."/>
            <person name="Limpanont Y."/>
            <person name="Lv Z."/>
        </authorList>
    </citation>
    <scope>NUCLEOTIDE SEQUENCE</scope>
    <source>
        <strain evidence="17">LV_2022a</strain>
    </source>
</reference>
<evidence type="ECO:0000259" key="16">
    <source>
        <dbReference type="PROSITE" id="PS50011"/>
    </source>
</evidence>
<dbReference type="PANTHER" id="PTHR46485">
    <property type="entry name" value="LIM DOMAIN KINASE 1"/>
    <property type="match status" value="1"/>
</dbReference>
<evidence type="ECO:0000256" key="13">
    <source>
        <dbReference type="ARBA" id="ARBA00051680"/>
    </source>
</evidence>
<evidence type="ECO:0000256" key="4">
    <source>
        <dbReference type="ARBA" id="ARBA00013203"/>
    </source>
</evidence>
<evidence type="ECO:0000256" key="2">
    <source>
        <dbReference type="ARBA" id="ARBA00001946"/>
    </source>
</evidence>
<evidence type="ECO:0000256" key="7">
    <source>
        <dbReference type="ARBA" id="ARBA00022741"/>
    </source>
</evidence>
<comment type="cofactor">
    <cofactor evidence="1">
        <name>Mn(2+)</name>
        <dbReference type="ChEBI" id="CHEBI:29035"/>
    </cofactor>
</comment>
<gene>
    <name evidence="17" type="ORF">MN116_006631</name>
</gene>
<dbReference type="PROSITE" id="PS00109">
    <property type="entry name" value="PROTEIN_KINASE_TYR"/>
    <property type="match status" value="1"/>
</dbReference>
<feature type="binding site" evidence="14">
    <location>
        <position position="91"/>
    </location>
    <ligand>
        <name>ATP</name>
        <dbReference type="ChEBI" id="CHEBI:30616"/>
    </ligand>
</feature>
<dbReference type="GO" id="GO:0005737">
    <property type="term" value="C:cytoplasm"/>
    <property type="evidence" value="ECO:0007669"/>
    <property type="project" value="TreeGrafter"/>
</dbReference>
<proteinExistence type="inferred from homology"/>
<protein>
    <recommendedName>
        <fullName evidence="4">dual-specificity kinase</fullName>
        <ecNumber evidence="4">2.7.12.1</ecNumber>
    </recommendedName>
</protein>